<protein>
    <recommendedName>
        <fullName evidence="8">Phospholipid/glycerol acyltransferase domain-containing protein</fullName>
    </recommendedName>
</protein>
<dbReference type="AlphaFoldDB" id="G3X1U4"/>
<dbReference type="GO" id="GO:0005783">
    <property type="term" value="C:endoplasmic reticulum"/>
    <property type="evidence" value="ECO:0007669"/>
    <property type="project" value="TreeGrafter"/>
</dbReference>
<evidence type="ECO:0000256" key="4">
    <source>
        <dbReference type="ARBA" id="ARBA00023209"/>
    </source>
</evidence>
<feature type="transmembrane region" description="Helical" evidence="7">
    <location>
        <begin position="12"/>
        <end position="36"/>
    </location>
</feature>
<evidence type="ECO:0000259" key="8">
    <source>
        <dbReference type="SMART" id="SM00563"/>
    </source>
</evidence>
<dbReference type="GeneTree" id="ENSGT00950000182836"/>
<dbReference type="SMART" id="SM00563">
    <property type="entry name" value="PlsC"/>
    <property type="match status" value="1"/>
</dbReference>
<feature type="transmembrane region" description="Helical" evidence="7">
    <location>
        <begin position="48"/>
        <end position="66"/>
    </location>
</feature>
<sequence>VLPGMSAVVLSVFGLVFICSGLVVNVLQLASLVFWPLSRKFYRKVNSFLGYSLYCHLITLLTWWSGSECTLFTERDSLGKLGKETAIIIFNHTFEIDLLCLWTLCDRYGILGTLKAMAKKELLWVPVIGWTPYFLESVFCERKWEHDQAGLVKSLGRLADFPEPFGFVVFCEGTRFTQEKHRVSMEVARAKGLPRLKYHLLPRTRGFAVAVRCLRGRASAVYDVTLNFRGRRYPTLLGLIRREKHQADMCFRRIPLEEVPLEEQEIAPWLHRLYQEKDALQEFYNQSGTFPGERVKLGRRLWAPLHFSFWAVVVLFALFKVAVSIFLSGSPLLIATFFGFWGGTVFGIHILVGVTKIENASAYGNQEFQKRE</sequence>
<reference evidence="9" key="3">
    <citation type="submission" date="2025-09" db="UniProtKB">
        <authorList>
            <consortium name="Ensembl"/>
        </authorList>
    </citation>
    <scope>IDENTIFICATION</scope>
</reference>
<keyword evidence="7" id="KW-0472">Membrane</keyword>
<dbReference type="PANTHER" id="PTHR10983">
    <property type="entry name" value="1-ACYLGLYCEROL-3-PHOSPHATE ACYLTRANSFERASE-RELATED"/>
    <property type="match status" value="1"/>
</dbReference>
<dbReference type="InParanoid" id="G3X1U4"/>
<dbReference type="GO" id="GO:0008654">
    <property type="term" value="P:phospholipid biosynthetic process"/>
    <property type="evidence" value="ECO:0007669"/>
    <property type="project" value="UniProtKB-KW"/>
</dbReference>
<dbReference type="CDD" id="cd07990">
    <property type="entry name" value="LPLAT_LCLAT1-like"/>
    <property type="match status" value="1"/>
</dbReference>
<dbReference type="Pfam" id="PF01553">
    <property type="entry name" value="Acyltransferase"/>
    <property type="match status" value="1"/>
</dbReference>
<dbReference type="eggNOG" id="KOG1505">
    <property type="taxonomic scope" value="Eukaryota"/>
</dbReference>
<dbReference type="Proteomes" id="UP000007648">
    <property type="component" value="Unassembled WGS sequence"/>
</dbReference>
<keyword evidence="2" id="KW-0444">Lipid biosynthesis</keyword>
<evidence type="ECO:0000313" key="9">
    <source>
        <dbReference type="Ensembl" id="ENSSHAP00000021649.2"/>
    </source>
</evidence>
<dbReference type="InterPro" id="IPR002123">
    <property type="entry name" value="Plipid/glycerol_acylTrfase"/>
</dbReference>
<dbReference type="Pfam" id="PF16076">
    <property type="entry name" value="Acyltransf_C"/>
    <property type="match status" value="1"/>
</dbReference>
<evidence type="ECO:0000256" key="2">
    <source>
        <dbReference type="ARBA" id="ARBA00022516"/>
    </source>
</evidence>
<dbReference type="SUPFAM" id="SSF69593">
    <property type="entry name" value="Glycerol-3-phosphate (1)-acyltransferase"/>
    <property type="match status" value="1"/>
</dbReference>
<keyword evidence="3" id="KW-0808">Transferase</keyword>
<feature type="domain" description="Phospholipid/glycerol acyltransferase" evidence="8">
    <location>
        <begin position="86"/>
        <end position="208"/>
    </location>
</feature>
<evidence type="ECO:0000256" key="3">
    <source>
        <dbReference type="ARBA" id="ARBA00022679"/>
    </source>
</evidence>
<reference evidence="9" key="2">
    <citation type="submission" date="2025-08" db="UniProtKB">
        <authorList>
            <consortium name="Ensembl"/>
        </authorList>
    </citation>
    <scope>IDENTIFICATION</scope>
</reference>
<feature type="transmembrane region" description="Helical" evidence="7">
    <location>
        <begin position="307"/>
        <end position="327"/>
    </location>
</feature>
<reference evidence="9 10" key="1">
    <citation type="journal article" date="2011" name="Proc. Natl. Acad. Sci. U.S.A.">
        <title>Genetic diversity and population structure of the endangered marsupial Sarcophilus harrisii (Tasmanian devil).</title>
        <authorList>
            <person name="Miller W."/>
            <person name="Hayes V.M."/>
            <person name="Ratan A."/>
            <person name="Petersen D.C."/>
            <person name="Wittekindt N.E."/>
            <person name="Miller J."/>
            <person name="Walenz B."/>
            <person name="Knight J."/>
            <person name="Qi J."/>
            <person name="Zhao F."/>
            <person name="Wang Q."/>
            <person name="Bedoya-Reina O.C."/>
            <person name="Katiyar N."/>
            <person name="Tomsho L.P."/>
            <person name="Kasson L.M."/>
            <person name="Hardie R.A."/>
            <person name="Woodbridge P."/>
            <person name="Tindall E.A."/>
            <person name="Bertelsen M.F."/>
            <person name="Dixon D."/>
            <person name="Pyecroft S."/>
            <person name="Helgen K.M."/>
            <person name="Lesk A.M."/>
            <person name="Pringle T.H."/>
            <person name="Patterson N."/>
            <person name="Zhang Y."/>
            <person name="Kreiss A."/>
            <person name="Woods G.M."/>
            <person name="Jones M.E."/>
            <person name="Schuster S.C."/>
        </authorList>
    </citation>
    <scope>NUCLEOTIDE SEQUENCE [LARGE SCALE GENOMIC DNA]</scope>
</reference>
<keyword evidence="4" id="KW-0443">Lipid metabolism</keyword>
<keyword evidence="7" id="KW-0812">Transmembrane</keyword>
<dbReference type="PANTHER" id="PTHR10983:SF9">
    <property type="entry name" value="1-ACYL-SN-GLYCEROL-3-PHOSPHATE ACYLTRANSFERASE GAMMA"/>
    <property type="match status" value="1"/>
</dbReference>
<feature type="transmembrane region" description="Helical" evidence="7">
    <location>
        <begin position="86"/>
        <end position="105"/>
    </location>
</feature>
<keyword evidence="4" id="KW-0594">Phospholipid biosynthesis</keyword>
<dbReference type="Ensembl" id="ENSSHAT00000021823.2">
    <property type="protein sequence ID" value="ENSSHAP00000021649.2"/>
    <property type="gene ID" value="ENSSHAG00000018334.2"/>
</dbReference>
<proteinExistence type="inferred from homology"/>
<organism evidence="9 10">
    <name type="scientific">Sarcophilus harrisii</name>
    <name type="common">Tasmanian devil</name>
    <name type="synonym">Sarcophilus laniarius</name>
    <dbReference type="NCBI Taxonomy" id="9305"/>
    <lineage>
        <taxon>Eukaryota</taxon>
        <taxon>Metazoa</taxon>
        <taxon>Chordata</taxon>
        <taxon>Craniata</taxon>
        <taxon>Vertebrata</taxon>
        <taxon>Euteleostomi</taxon>
        <taxon>Mammalia</taxon>
        <taxon>Metatheria</taxon>
        <taxon>Dasyuromorphia</taxon>
        <taxon>Dasyuridae</taxon>
        <taxon>Sarcophilus</taxon>
    </lineage>
</organism>
<dbReference type="InterPro" id="IPR032098">
    <property type="entry name" value="Acyltransf_C"/>
</dbReference>
<keyword evidence="10" id="KW-1185">Reference proteome</keyword>
<evidence type="ECO:0000256" key="5">
    <source>
        <dbReference type="ARBA" id="ARBA00023264"/>
    </source>
</evidence>
<keyword evidence="7" id="KW-1133">Transmembrane helix</keyword>
<dbReference type="GO" id="GO:0003841">
    <property type="term" value="F:1-acylglycerol-3-phosphate O-acyltransferase activity"/>
    <property type="evidence" value="ECO:0007669"/>
    <property type="project" value="TreeGrafter"/>
</dbReference>
<evidence type="ECO:0000313" key="10">
    <source>
        <dbReference type="Proteomes" id="UP000007648"/>
    </source>
</evidence>
<name>G3X1U4_SARHA</name>
<keyword evidence="6" id="KW-0012">Acyltransferase</keyword>
<evidence type="ECO:0000256" key="7">
    <source>
        <dbReference type="SAM" id="Phobius"/>
    </source>
</evidence>
<dbReference type="HOGENOM" id="CLU_041844_5_2_1"/>
<feature type="transmembrane region" description="Helical" evidence="7">
    <location>
        <begin position="333"/>
        <end position="354"/>
    </location>
</feature>
<comment type="similarity">
    <text evidence="1">Belongs to the 1-acyl-sn-glycerol-3-phosphate acyltransferase family.</text>
</comment>
<keyword evidence="5" id="KW-1208">Phospholipid metabolism</keyword>
<evidence type="ECO:0000256" key="6">
    <source>
        <dbReference type="ARBA" id="ARBA00023315"/>
    </source>
</evidence>
<accession>G3X1U4</accession>
<dbReference type="STRING" id="9305.ENSSHAP00000021649"/>
<evidence type="ECO:0000256" key="1">
    <source>
        <dbReference type="ARBA" id="ARBA00008655"/>
    </source>
</evidence>